<gene>
    <name evidence="2" type="ORF">OHC33_008063</name>
</gene>
<feature type="signal peptide" evidence="1">
    <location>
        <begin position="1"/>
        <end position="16"/>
    </location>
</feature>
<dbReference type="EMBL" id="JAKLMC020000023">
    <property type="protein sequence ID" value="KAK5950991.1"/>
    <property type="molecule type" value="Genomic_DNA"/>
</dbReference>
<keyword evidence="3" id="KW-1185">Reference proteome</keyword>
<reference evidence="2 3" key="1">
    <citation type="submission" date="2022-12" db="EMBL/GenBank/DDBJ databases">
        <title>Genomic features and morphological characterization of a novel Knufia sp. strain isolated from spacecraft assembly facility.</title>
        <authorList>
            <person name="Teixeira M."/>
            <person name="Chander A.M."/>
            <person name="Stajich J.E."/>
            <person name="Venkateswaran K."/>
        </authorList>
    </citation>
    <scope>NUCLEOTIDE SEQUENCE [LARGE SCALE GENOMIC DNA]</scope>
    <source>
        <strain evidence="2 3">FJI-L2-BK-P2</strain>
    </source>
</reference>
<keyword evidence="1" id="KW-0732">Signal</keyword>
<dbReference type="Proteomes" id="UP001316803">
    <property type="component" value="Unassembled WGS sequence"/>
</dbReference>
<name>A0AAN8I5Y7_9EURO</name>
<organism evidence="2 3">
    <name type="scientific">Knufia fluminis</name>
    <dbReference type="NCBI Taxonomy" id="191047"/>
    <lineage>
        <taxon>Eukaryota</taxon>
        <taxon>Fungi</taxon>
        <taxon>Dikarya</taxon>
        <taxon>Ascomycota</taxon>
        <taxon>Pezizomycotina</taxon>
        <taxon>Eurotiomycetes</taxon>
        <taxon>Chaetothyriomycetidae</taxon>
        <taxon>Chaetothyriales</taxon>
        <taxon>Trichomeriaceae</taxon>
        <taxon>Knufia</taxon>
    </lineage>
</organism>
<comment type="caution">
    <text evidence="2">The sequence shown here is derived from an EMBL/GenBank/DDBJ whole genome shotgun (WGS) entry which is preliminary data.</text>
</comment>
<evidence type="ECO:0000313" key="3">
    <source>
        <dbReference type="Proteomes" id="UP001316803"/>
    </source>
</evidence>
<dbReference type="AlphaFoldDB" id="A0AAN8I5Y7"/>
<protein>
    <submittedName>
        <fullName evidence="2">Uncharacterized protein</fullName>
    </submittedName>
</protein>
<evidence type="ECO:0000313" key="2">
    <source>
        <dbReference type="EMBL" id="KAK5950991.1"/>
    </source>
</evidence>
<proteinExistence type="predicted"/>
<feature type="chain" id="PRO_5043036534" evidence="1">
    <location>
        <begin position="17"/>
        <end position="89"/>
    </location>
</feature>
<evidence type="ECO:0000256" key="1">
    <source>
        <dbReference type="SAM" id="SignalP"/>
    </source>
</evidence>
<sequence>MHVLNLLPAILAVAFASSMFPRYHAGAWDLSASTTLSTHILTTKDVTPRTTSDGHKDMEVEPHSTANGLATVETSQGHINHVKDEATIA</sequence>
<accession>A0AAN8I5Y7</accession>